<evidence type="ECO:0000313" key="1">
    <source>
        <dbReference type="EMBL" id="GKX65088.1"/>
    </source>
</evidence>
<accession>A0ACB5R7C3</accession>
<name>A0ACB5R7C3_9CLOT</name>
<proteinExistence type="predicted"/>
<dbReference type="EMBL" id="BROD01000001">
    <property type="protein sequence ID" value="GKX65088.1"/>
    <property type="molecule type" value="Genomic_DNA"/>
</dbReference>
<evidence type="ECO:0000313" key="2">
    <source>
        <dbReference type="Proteomes" id="UP001058074"/>
    </source>
</evidence>
<comment type="caution">
    <text evidence="1">The sequence shown here is derived from an EMBL/GenBank/DDBJ whole genome shotgun (WGS) entry which is preliminary data.</text>
</comment>
<dbReference type="Proteomes" id="UP001058074">
    <property type="component" value="Unassembled WGS sequence"/>
</dbReference>
<gene>
    <name evidence="1" type="ORF">rsdtw13_03460</name>
</gene>
<protein>
    <submittedName>
        <fullName evidence="1">Uncharacterized protein</fullName>
    </submittedName>
</protein>
<reference evidence="1" key="1">
    <citation type="journal article" date="2025" name="Int. J. Syst. Evol. Microbiol.">
        <title>Inconstantimicrobium mannanitabidum sp. nov., a novel member of the family Clostridiaceae isolated from anoxic soil under the treatment of reductive soil disinfestation.</title>
        <authorList>
            <person name="Ueki A."/>
            <person name="Tonouchi A."/>
            <person name="Honma S."/>
            <person name="Kaku N."/>
            <person name="Ueki K."/>
        </authorList>
    </citation>
    <scope>NUCLEOTIDE SEQUENCE</scope>
    <source>
        <strain evidence="1">TW13</strain>
    </source>
</reference>
<keyword evidence="2" id="KW-1185">Reference proteome</keyword>
<organism evidence="1 2">
    <name type="scientific">Inconstantimicrobium mannanitabidum</name>
    <dbReference type="NCBI Taxonomy" id="1604901"/>
    <lineage>
        <taxon>Bacteria</taxon>
        <taxon>Bacillati</taxon>
        <taxon>Bacillota</taxon>
        <taxon>Clostridia</taxon>
        <taxon>Eubacteriales</taxon>
        <taxon>Clostridiaceae</taxon>
        <taxon>Inconstantimicrobium</taxon>
    </lineage>
</organism>
<sequence length="318" mass="35703">MKKQINWVVVVALIMVAVSTLTFGWKINENKDQYVENSNIETTLRNNMNKFSGEFTIRNTKNIANLNNSRDYIMNQFKKCGYEIKVQQFDNEGVNVSNIIAIKKGSRQSSGTIVVGAPYFSGNRPSVDASDTGISAILTIADQMKNLSCTYDIEFVAFANSEKPYTSSENIGSKIYVNSIKDKQSNIKGAVILDCIGYYTNTILTQRYPFMGVGYPNKGNFLAAMGDSNSKSFNDDFVAKFKKKSSFPIVQTNSNKILGASKEDNYSFWQAKIPAVLLTDTGIYRYEDLYTKRDTKDKLNYKAMSEIINNITSSLSNY</sequence>